<evidence type="ECO:0000313" key="10">
    <source>
        <dbReference type="Proteomes" id="UP001050691"/>
    </source>
</evidence>
<keyword evidence="3" id="KW-0146">Chitin degradation</keyword>
<dbReference type="PANTHER" id="PTHR11177:SF397">
    <property type="entry name" value="CHITINASE"/>
    <property type="match status" value="1"/>
</dbReference>
<sequence length="1493" mass="162095">MSPGDVGLWVRTTFLKQRNSALRVYLSIGGWSFNDPPTSTIFSQLVASSEHTQAFINSALTILQTYGFDGIDIDWEYPGAYDRGGGPADTANYVTFMSKVKSAFQPYGYGLTFTAPSSYWYLQHFDLPGLLKSADWVNVLTYDLHGVWDGTDPSIGPIVLAHTNLTEIMQTMQLFRNVAINPAQIAMGIGFYGRSFQLADPSCSDPGCVFSGPADAGPCSGNPGTLMFSEIESIINDNDLEPTFDEAAAVKYIVWNGNQWVSYDDAQTLQMKLNYANSICLSGTLIWSLDQDDTSYTALSGLYGFIPNNTASQVVTGDECMITDCGSKGCPSGYTPMTQLASNPATGTTCSKKDLATLCCPSGDAPQQCHWRGGGGHTCNPQCDVGEITIATDLVGDDGKPTCVQGFKAYCCQSGEPALDCDVGECGDTTCPDPNFVIFTHVKQGNQGSAGCEEPDQFTQFTVPTCPTIPITAQNQSIYPQVQLGESFLPVPEDWVFPQVSPVGGDYLVDQPATFTVDFDDEGVDDENENDTPVGFVTFGEVFISSPNPGAVSSVSPESDWVVTGCLRSSDQGQSVIKVLAYCSKSMDDEESGCGHVFIGQAEHTIVKMPKTCGLGPYARVVSLDVHPNQTVLSGTYHQANIPPNEKVYALTFDYNFAAIPESNGPVLMRADLRATGSLRSFSYQAKADRSRRDQIIDSAPDEGTVSTKRKRDFHQPEGLQRRWFGPFDSWLKKMTTLSTGDTSTRSFFCSFNYPIFQQSESCPHFTSSLDISVSGSAQAVSDFGYYLEASVVPPAIQEAYVFVRASASAQATFSITGMAAVTFDSEKTELISFGFPGLYYPGLLTLGPSLVLYGQAIGQISMSGQLTTTVGYQFPSLDLSFGKMDSNSDEDNFGPPINPNGNNEGYNFNFAYNVDLDGKAEVPTFQLGVSVLGGQLLDAQIFVEADMYGGVSINGSVSKAYYGANLNAGLTGSVLWWQDNAISTPFYSNEFPFGGTCFQSMVETPIEGSGSNSKRDIGIIDTASQQEFLISDSAYQGEPLDFKEEAYGSSHAAYHINSSILGDNDVEGEVTPGIVKRSSVPFLPGSLFCPEAGDEITSSLNGTDCACYDDDAANDPIFGSGALSRRTLSEFDNSTDPLHILANTASKLRSCPGKSIPIPAWDTTPIIAYYDLQNPTTLDPTYGQWIPMVPVNLGTNKKGQPFMTIQGGEVVYGREHPYEVSMAGLFVDFLQLQEDIWQNAAGNQAWCTWVQNNLQNTPNYVQPLFGGNSMFQQISSCYPSNTAQTPMVVLEQMANVIKNNAFYSTEIVTNRIDQNPPSIRNPTKFATYCPKKMVAVLRSAVGVTSFLNAPPVQQIFLQMNTCIRDAWVAWYDAYLTANVDAPNRDDEDVNVPELYDDWVHGIIQNTPTFIRNQVQALISLYNPNDPSSSGTQDVDLSWAVLLDEKTDNALGDPILSPTTQYAVGVPVSRDDLTNQVLSAVQNIAWLNQLPTH</sequence>
<dbReference type="EMBL" id="BPWL01000002">
    <property type="protein sequence ID" value="GJJ07068.1"/>
    <property type="molecule type" value="Genomic_DNA"/>
</dbReference>
<organism evidence="9 10">
    <name type="scientific">Clathrus columnatus</name>
    <dbReference type="NCBI Taxonomy" id="1419009"/>
    <lineage>
        <taxon>Eukaryota</taxon>
        <taxon>Fungi</taxon>
        <taxon>Dikarya</taxon>
        <taxon>Basidiomycota</taxon>
        <taxon>Agaricomycotina</taxon>
        <taxon>Agaricomycetes</taxon>
        <taxon>Phallomycetidae</taxon>
        <taxon>Phallales</taxon>
        <taxon>Clathraceae</taxon>
        <taxon>Clathrus</taxon>
    </lineage>
</organism>
<comment type="catalytic activity">
    <reaction evidence="1">
        <text>Random endo-hydrolysis of N-acetyl-beta-D-glucosaminide (1-&gt;4)-beta-linkages in chitin and chitodextrins.</text>
        <dbReference type="EC" id="3.2.1.14"/>
    </reaction>
</comment>
<evidence type="ECO:0000256" key="3">
    <source>
        <dbReference type="ARBA" id="ARBA00023024"/>
    </source>
</evidence>
<keyword evidence="4" id="KW-0119">Carbohydrate metabolism</keyword>
<keyword evidence="5 7" id="KW-0326">Glycosidase</keyword>
<proteinExistence type="predicted"/>
<dbReference type="SMART" id="SM00636">
    <property type="entry name" value="Glyco_18"/>
    <property type="match status" value="1"/>
</dbReference>
<reference evidence="9" key="1">
    <citation type="submission" date="2021-10" db="EMBL/GenBank/DDBJ databases">
        <title>De novo Genome Assembly of Clathrus columnatus (Basidiomycota, Fungi) Using Illumina and Nanopore Sequence Data.</title>
        <authorList>
            <person name="Ogiso-Tanaka E."/>
            <person name="Itagaki H."/>
            <person name="Hosoya T."/>
            <person name="Hosaka K."/>
        </authorList>
    </citation>
    <scope>NUCLEOTIDE SEQUENCE</scope>
    <source>
        <strain evidence="9">MO-923</strain>
    </source>
</reference>
<dbReference type="PANTHER" id="PTHR11177">
    <property type="entry name" value="CHITINASE"/>
    <property type="match status" value="1"/>
</dbReference>
<evidence type="ECO:0000256" key="2">
    <source>
        <dbReference type="ARBA" id="ARBA00022801"/>
    </source>
</evidence>
<evidence type="ECO:0000313" key="9">
    <source>
        <dbReference type="EMBL" id="GJJ07068.1"/>
    </source>
</evidence>
<gene>
    <name evidence="9" type="ORF">Clacol_001267</name>
</gene>
<feature type="domain" description="GH18" evidence="8">
    <location>
        <begin position="1"/>
        <end position="309"/>
    </location>
</feature>
<evidence type="ECO:0000256" key="4">
    <source>
        <dbReference type="ARBA" id="ARBA00023277"/>
    </source>
</evidence>
<evidence type="ECO:0000256" key="1">
    <source>
        <dbReference type="ARBA" id="ARBA00000822"/>
    </source>
</evidence>
<accession>A0AAV5A0S0</accession>
<evidence type="ECO:0000259" key="8">
    <source>
        <dbReference type="PROSITE" id="PS51910"/>
    </source>
</evidence>
<dbReference type="Gene3D" id="3.20.20.80">
    <property type="entry name" value="Glycosidases"/>
    <property type="match status" value="1"/>
</dbReference>
<protein>
    <recommendedName>
        <fullName evidence="8">GH18 domain-containing protein</fullName>
    </recommendedName>
</protein>
<dbReference type="Gene3D" id="3.10.50.10">
    <property type="match status" value="1"/>
</dbReference>
<dbReference type="SUPFAM" id="SSF54556">
    <property type="entry name" value="Chitinase insertion domain"/>
    <property type="match status" value="1"/>
</dbReference>
<name>A0AAV5A0S0_9AGAM</name>
<dbReference type="InterPro" id="IPR001223">
    <property type="entry name" value="Glyco_hydro18_cat"/>
</dbReference>
<keyword evidence="6" id="KW-0624">Polysaccharide degradation</keyword>
<dbReference type="GO" id="GO:0000272">
    <property type="term" value="P:polysaccharide catabolic process"/>
    <property type="evidence" value="ECO:0007669"/>
    <property type="project" value="UniProtKB-KW"/>
</dbReference>
<evidence type="ECO:0000256" key="5">
    <source>
        <dbReference type="ARBA" id="ARBA00023295"/>
    </source>
</evidence>
<dbReference type="InterPro" id="IPR011583">
    <property type="entry name" value="Chitinase_II/V-like_cat"/>
</dbReference>
<keyword evidence="2 7" id="KW-0378">Hydrolase</keyword>
<dbReference type="GO" id="GO:0008061">
    <property type="term" value="F:chitin binding"/>
    <property type="evidence" value="ECO:0007669"/>
    <property type="project" value="InterPro"/>
</dbReference>
<evidence type="ECO:0000256" key="7">
    <source>
        <dbReference type="RuleBase" id="RU000489"/>
    </source>
</evidence>
<dbReference type="PROSITE" id="PS01095">
    <property type="entry name" value="GH18_1"/>
    <property type="match status" value="1"/>
</dbReference>
<dbReference type="GO" id="GO:0008843">
    <property type="term" value="F:endochitinase activity"/>
    <property type="evidence" value="ECO:0007669"/>
    <property type="project" value="UniProtKB-EC"/>
</dbReference>
<dbReference type="InterPro" id="IPR017853">
    <property type="entry name" value="GH"/>
</dbReference>
<dbReference type="InterPro" id="IPR050314">
    <property type="entry name" value="Glycosyl_Hydrlase_18"/>
</dbReference>
<keyword evidence="10" id="KW-1185">Reference proteome</keyword>
<evidence type="ECO:0000256" key="6">
    <source>
        <dbReference type="ARBA" id="ARBA00023326"/>
    </source>
</evidence>
<dbReference type="InterPro" id="IPR001579">
    <property type="entry name" value="Glyco_hydro_18_chit_AS"/>
</dbReference>
<dbReference type="GO" id="GO:0006032">
    <property type="term" value="P:chitin catabolic process"/>
    <property type="evidence" value="ECO:0007669"/>
    <property type="project" value="UniProtKB-KW"/>
</dbReference>
<comment type="caution">
    <text evidence="9">The sequence shown here is derived from an EMBL/GenBank/DDBJ whole genome shotgun (WGS) entry which is preliminary data.</text>
</comment>
<dbReference type="Proteomes" id="UP001050691">
    <property type="component" value="Unassembled WGS sequence"/>
</dbReference>
<dbReference type="SUPFAM" id="SSF51445">
    <property type="entry name" value="(Trans)glycosidases"/>
    <property type="match status" value="1"/>
</dbReference>
<dbReference type="PROSITE" id="PS51910">
    <property type="entry name" value="GH18_2"/>
    <property type="match status" value="1"/>
</dbReference>
<dbReference type="InterPro" id="IPR029070">
    <property type="entry name" value="Chitinase_insertion_sf"/>
</dbReference>
<dbReference type="Pfam" id="PF00704">
    <property type="entry name" value="Glyco_hydro_18"/>
    <property type="match status" value="1"/>
</dbReference>